<evidence type="ECO:0000313" key="5">
    <source>
        <dbReference type="Proteomes" id="UP001203297"/>
    </source>
</evidence>
<reference evidence="4" key="1">
    <citation type="journal article" date="2022" name="New Phytol.">
        <title>Evolutionary transition to the ectomycorrhizal habit in the genomes of a hyperdiverse lineage of mushroom-forming fungi.</title>
        <authorList>
            <person name="Looney B."/>
            <person name="Miyauchi S."/>
            <person name="Morin E."/>
            <person name="Drula E."/>
            <person name="Courty P.E."/>
            <person name="Kohler A."/>
            <person name="Kuo A."/>
            <person name="LaButti K."/>
            <person name="Pangilinan J."/>
            <person name="Lipzen A."/>
            <person name="Riley R."/>
            <person name="Andreopoulos W."/>
            <person name="He G."/>
            <person name="Johnson J."/>
            <person name="Nolan M."/>
            <person name="Tritt A."/>
            <person name="Barry K.W."/>
            <person name="Grigoriev I.V."/>
            <person name="Nagy L.G."/>
            <person name="Hibbett D."/>
            <person name="Henrissat B."/>
            <person name="Matheny P.B."/>
            <person name="Labbe J."/>
            <person name="Martin F.M."/>
        </authorList>
    </citation>
    <scope>NUCLEOTIDE SEQUENCE</scope>
    <source>
        <strain evidence="4">BPL690</strain>
    </source>
</reference>
<dbReference type="InterPro" id="IPR045338">
    <property type="entry name" value="DUF6535"/>
</dbReference>
<feature type="transmembrane region" description="Helical" evidence="2">
    <location>
        <begin position="218"/>
        <end position="240"/>
    </location>
</feature>
<dbReference type="Proteomes" id="UP001203297">
    <property type="component" value="Unassembled WGS sequence"/>
</dbReference>
<protein>
    <recommendedName>
        <fullName evidence="3">DUF6535 domain-containing protein</fullName>
    </recommendedName>
</protein>
<feature type="transmembrane region" description="Helical" evidence="2">
    <location>
        <begin position="56"/>
        <end position="73"/>
    </location>
</feature>
<dbReference type="AlphaFoldDB" id="A0AAD4QGW6"/>
<feature type="region of interest" description="Disordered" evidence="1">
    <location>
        <begin position="489"/>
        <end position="518"/>
    </location>
</feature>
<evidence type="ECO:0000256" key="1">
    <source>
        <dbReference type="SAM" id="MobiDB-lite"/>
    </source>
</evidence>
<keyword evidence="2" id="KW-0812">Transmembrane</keyword>
<dbReference type="Pfam" id="PF20153">
    <property type="entry name" value="DUF6535"/>
    <property type="match status" value="1"/>
</dbReference>
<feature type="compositionally biased region" description="Basic and acidic residues" evidence="1">
    <location>
        <begin position="8"/>
        <end position="23"/>
    </location>
</feature>
<dbReference type="EMBL" id="WTXG01000082">
    <property type="protein sequence ID" value="KAI0294074.1"/>
    <property type="molecule type" value="Genomic_DNA"/>
</dbReference>
<evidence type="ECO:0000313" key="4">
    <source>
        <dbReference type="EMBL" id="KAI0294074.1"/>
    </source>
</evidence>
<proteinExistence type="predicted"/>
<feature type="region of interest" description="Disordered" evidence="1">
    <location>
        <begin position="452"/>
        <end position="471"/>
    </location>
</feature>
<feature type="transmembrane region" description="Helical" evidence="2">
    <location>
        <begin position="252"/>
        <end position="270"/>
    </location>
</feature>
<name>A0AAD4QGW6_9AGAM</name>
<organism evidence="4 5">
    <name type="scientific">Multifurca ochricompacta</name>
    <dbReference type="NCBI Taxonomy" id="376703"/>
    <lineage>
        <taxon>Eukaryota</taxon>
        <taxon>Fungi</taxon>
        <taxon>Dikarya</taxon>
        <taxon>Basidiomycota</taxon>
        <taxon>Agaricomycotina</taxon>
        <taxon>Agaricomycetes</taxon>
        <taxon>Russulales</taxon>
        <taxon>Russulaceae</taxon>
        <taxon>Multifurca</taxon>
    </lineage>
</organism>
<keyword evidence="5" id="KW-1185">Reference proteome</keyword>
<feature type="transmembrane region" description="Helical" evidence="2">
    <location>
        <begin position="127"/>
        <end position="146"/>
    </location>
</feature>
<evidence type="ECO:0000259" key="3">
    <source>
        <dbReference type="Pfam" id="PF20153"/>
    </source>
</evidence>
<comment type="caution">
    <text evidence="4">The sequence shown here is derived from an EMBL/GenBank/DDBJ whole genome shotgun (WGS) entry which is preliminary data.</text>
</comment>
<evidence type="ECO:0000256" key="2">
    <source>
        <dbReference type="SAM" id="Phobius"/>
    </source>
</evidence>
<feature type="region of interest" description="Disordered" evidence="1">
    <location>
        <begin position="1"/>
        <end position="25"/>
    </location>
</feature>
<keyword evidence="2" id="KW-1133">Transmembrane helix</keyword>
<sequence length="601" mass="67598">MDSAAKAVNKDEEKGSVTKDSRSNNDPASKMWALCISHADKHDTAMVEGWKADMDGILIYTGVFSATVAAFLIESYKFLRPDFSEPTARLLQQVTQELAAISNGTPSPSLVAIEAFKPKSFAIHVNILWFLSLCISLSCALAATLVQQWARRYLRLAQQQTAPQRRVRIRTFLLEGVDIFHARWLVENISLLMHAAIFLFFAGLVEFLFNINHEVARVVLVIVSIFAVTYVALTALPVIFRQCPFQTPLSSLLWYLGHIFVVVCLFLFAWSNHSRVKIEEFWRRLREGIDNHLAQQAELCVKIDHKALRSVLASCREDSEVEAFLDAIPGYLQTGDGSGSHVADIGMLLNEEEEDENAQLSRRIVQLFASCVDADGRMDKAVRRRRAITCARATWEISRAFLSERLDLELADYHPASRILRRLAHDHDPAVAFAALSTIAISERALLEQLLRSESESETGRPPEQDYDHDHGREREIIEALAELLGEPDPLSTRYHHHHNHDQSTKSAADGDDDHHHRYPSDARLIALTEFISNVLPLVPYLTEPSHEDLDVVRKTITDLCEGLHGDQFSDSAQKSFVDVLSEASKERDKVVMKSKSTGKA</sequence>
<feature type="transmembrane region" description="Helical" evidence="2">
    <location>
        <begin position="192"/>
        <end position="211"/>
    </location>
</feature>
<keyword evidence="2" id="KW-0472">Membrane</keyword>
<accession>A0AAD4QGW6</accession>
<feature type="domain" description="DUF6535" evidence="3">
    <location>
        <begin position="32"/>
        <end position="210"/>
    </location>
</feature>
<gene>
    <name evidence="4" type="ORF">B0F90DRAFT_1821588</name>
</gene>